<name>A0A7W3MWN7_9ACTN</name>
<dbReference type="EMBL" id="JACJII010000001">
    <property type="protein sequence ID" value="MBA9003276.1"/>
    <property type="molecule type" value="Genomic_DNA"/>
</dbReference>
<dbReference type="PANTHER" id="PTHR44846:SF17">
    <property type="entry name" value="GNTR-FAMILY TRANSCRIPTIONAL REGULATOR"/>
    <property type="match status" value="1"/>
</dbReference>
<organism evidence="2 3">
    <name type="scientific">Thermomonospora cellulosilytica</name>
    <dbReference type="NCBI Taxonomy" id="1411118"/>
    <lineage>
        <taxon>Bacteria</taxon>
        <taxon>Bacillati</taxon>
        <taxon>Actinomycetota</taxon>
        <taxon>Actinomycetes</taxon>
        <taxon>Streptosporangiales</taxon>
        <taxon>Thermomonosporaceae</taxon>
        <taxon>Thermomonospora</taxon>
    </lineage>
</organism>
<reference evidence="2 3" key="1">
    <citation type="submission" date="2020-08" db="EMBL/GenBank/DDBJ databases">
        <title>Sequencing the genomes of 1000 actinobacteria strains.</title>
        <authorList>
            <person name="Klenk H.-P."/>
        </authorList>
    </citation>
    <scope>NUCLEOTIDE SEQUENCE [LARGE SCALE GENOMIC DNA]</scope>
    <source>
        <strain evidence="2 3">DSM 45823</strain>
    </source>
</reference>
<evidence type="ECO:0000259" key="1">
    <source>
        <dbReference type="SMART" id="SM00866"/>
    </source>
</evidence>
<dbReference type="RefSeq" id="WP_312880974.1">
    <property type="nucleotide sequence ID" value="NZ_JACJII010000001.1"/>
</dbReference>
<dbReference type="CDD" id="cd00093">
    <property type="entry name" value="HTH_XRE"/>
    <property type="match status" value="1"/>
</dbReference>
<evidence type="ECO:0000313" key="3">
    <source>
        <dbReference type="Proteomes" id="UP000539313"/>
    </source>
</evidence>
<comment type="caution">
    <text evidence="2">The sequence shown here is derived from an EMBL/GenBank/DDBJ whole genome shotgun (WGS) entry which is preliminary data.</text>
</comment>
<dbReference type="SUPFAM" id="SSF64288">
    <property type="entry name" value="Chorismate lyase-like"/>
    <property type="match status" value="1"/>
</dbReference>
<proteinExistence type="predicted"/>
<dbReference type="Pfam" id="PF07702">
    <property type="entry name" value="UTRA"/>
    <property type="match status" value="1"/>
</dbReference>
<dbReference type="Gene3D" id="3.40.1410.10">
    <property type="entry name" value="Chorismate lyase-like"/>
    <property type="match status" value="1"/>
</dbReference>
<accession>A0A7W3MWN7</accession>
<sequence>MRKLETSPVDLRMLRDIAAIADPIERARVITRAMTEQQGIAEEAARIRRGAIAEAREAGHTLEEIAKALGVTPGRVSQMRKGPVAKAPVPPASSRPPVIVQRALPTDPATRGSVSLFLVEAERQGITPDRKMLYVGPEEAAEHIAACLRVEPGTEVIARRKMMTANGVPVRIATSFFRKDLFGETRIAEPEFVKPSLQAAIHALGHTFGHAEETLTARPATRFEADTLELDPGEWVVQVLRASYSSEGTPIHTLETICSANRHIFTIGQVGGLDEF</sequence>
<gene>
    <name evidence="2" type="ORF">HNR21_002158</name>
</gene>
<dbReference type="InterPro" id="IPR011663">
    <property type="entry name" value="UTRA"/>
</dbReference>
<dbReference type="Proteomes" id="UP000539313">
    <property type="component" value="Unassembled WGS sequence"/>
</dbReference>
<keyword evidence="3" id="KW-1185">Reference proteome</keyword>
<dbReference type="AlphaFoldDB" id="A0A7W3MWN7"/>
<dbReference type="GO" id="GO:0045892">
    <property type="term" value="P:negative regulation of DNA-templated transcription"/>
    <property type="evidence" value="ECO:0007669"/>
    <property type="project" value="TreeGrafter"/>
</dbReference>
<dbReference type="InterPro" id="IPR050679">
    <property type="entry name" value="Bact_HTH_transcr_reg"/>
</dbReference>
<dbReference type="GO" id="GO:0003677">
    <property type="term" value="F:DNA binding"/>
    <property type="evidence" value="ECO:0007669"/>
    <property type="project" value="UniProtKB-KW"/>
</dbReference>
<dbReference type="InterPro" id="IPR028978">
    <property type="entry name" value="Chorismate_lyase_/UTRA_dom_sf"/>
</dbReference>
<keyword evidence="2" id="KW-0238">DNA-binding</keyword>
<dbReference type="PANTHER" id="PTHR44846">
    <property type="entry name" value="MANNOSYL-D-GLYCERATE TRANSPORT/METABOLISM SYSTEM REPRESSOR MNGR-RELATED"/>
    <property type="match status" value="1"/>
</dbReference>
<feature type="domain" description="UbiC transcription regulator-associated" evidence="1">
    <location>
        <begin position="123"/>
        <end position="264"/>
    </location>
</feature>
<dbReference type="InterPro" id="IPR001387">
    <property type="entry name" value="Cro/C1-type_HTH"/>
</dbReference>
<dbReference type="SMART" id="SM00866">
    <property type="entry name" value="UTRA"/>
    <property type="match status" value="1"/>
</dbReference>
<evidence type="ECO:0000313" key="2">
    <source>
        <dbReference type="EMBL" id="MBA9003276.1"/>
    </source>
</evidence>
<protein>
    <submittedName>
        <fullName evidence="2">DNA-binding GntR family transcriptional regulator</fullName>
    </submittedName>
</protein>